<comment type="caution">
    <text evidence="8">The sequence shown here is derived from an EMBL/GenBank/DDBJ whole genome shotgun (WGS) entry which is preliminary data.</text>
</comment>
<dbReference type="HAMAP" id="MF_00227">
    <property type="entry name" value="RNase_P"/>
    <property type="match status" value="1"/>
</dbReference>
<reference evidence="8 9" key="1">
    <citation type="journal article" date="2019" name="Anaerobe">
        <title>Brachyspira catarrhinii sp. nov., an anaerobic intestinal spirochaete isolated from vervet monkeys may have been misidentified as Brachyspira aalborgi in previous studies.</title>
        <authorList>
            <person name="Phillips N.D."/>
            <person name="La T."/>
            <person name="Hampson D.J."/>
        </authorList>
    </citation>
    <scope>NUCLEOTIDE SEQUENCE [LARGE SCALE GENOMIC DNA]</scope>
    <source>
        <strain evidence="8 9">Z12</strain>
    </source>
</reference>
<keyword evidence="9" id="KW-1185">Reference proteome</keyword>
<evidence type="ECO:0000256" key="2">
    <source>
        <dbReference type="ARBA" id="ARBA00022722"/>
    </source>
</evidence>
<keyword evidence="3 6" id="KW-0255">Endonuclease</keyword>
<evidence type="ECO:0000256" key="7">
    <source>
        <dbReference type="NCBIfam" id="TIGR00188"/>
    </source>
</evidence>
<evidence type="ECO:0000256" key="3">
    <source>
        <dbReference type="ARBA" id="ARBA00022759"/>
    </source>
</evidence>
<sequence>MICGCFWNFVNNRKYFIVLAKIYYKERLKKRNDIIAFFENRADLIKSINYSYTILGLKNNRPYSRFAVSMKRNKSSAVSRNREKRIVREIYRTEKSKIPKGYDYFIIVKRKNSRSFEDCKKDLLELFKKFE</sequence>
<evidence type="ECO:0000313" key="8">
    <source>
        <dbReference type="EMBL" id="TKZ35294.1"/>
    </source>
</evidence>
<comment type="catalytic activity">
    <reaction evidence="6">
        <text>Endonucleolytic cleavage of RNA, removing 5'-extranucleotides from tRNA precursor.</text>
        <dbReference type="EC" id="3.1.26.5"/>
    </reaction>
</comment>
<evidence type="ECO:0000256" key="6">
    <source>
        <dbReference type="HAMAP-Rule" id="MF_00227"/>
    </source>
</evidence>
<dbReference type="PANTHER" id="PTHR33992">
    <property type="entry name" value="RIBONUCLEASE P PROTEIN COMPONENT"/>
    <property type="match status" value="1"/>
</dbReference>
<comment type="function">
    <text evidence="6">RNaseP catalyzes the removal of the 5'-leader sequence from pre-tRNA to produce the mature 5'-terminus. It can also cleave other RNA substrates such as 4.5S RNA. The protein component plays an auxiliary but essential role in vivo by binding to the 5'-leader sequence and broadening the substrate specificity of the ribozyme.</text>
</comment>
<dbReference type="NCBIfam" id="TIGR00188">
    <property type="entry name" value="rnpA"/>
    <property type="match status" value="1"/>
</dbReference>
<keyword evidence="2 6" id="KW-0540">Nuclease</keyword>
<evidence type="ECO:0000256" key="4">
    <source>
        <dbReference type="ARBA" id="ARBA00022801"/>
    </source>
</evidence>
<evidence type="ECO:0000313" key="9">
    <source>
        <dbReference type="Proteomes" id="UP000310168"/>
    </source>
</evidence>
<comment type="similarity">
    <text evidence="6">Belongs to the RnpA family.</text>
</comment>
<proteinExistence type="inferred from homology"/>
<dbReference type="InterPro" id="IPR014721">
    <property type="entry name" value="Ribsml_uS5_D2-typ_fold_subgr"/>
</dbReference>
<evidence type="ECO:0000256" key="5">
    <source>
        <dbReference type="ARBA" id="ARBA00022884"/>
    </source>
</evidence>
<dbReference type="Gene3D" id="3.30.230.10">
    <property type="match status" value="1"/>
</dbReference>
<dbReference type="PANTHER" id="PTHR33992:SF1">
    <property type="entry name" value="RIBONUCLEASE P PROTEIN COMPONENT"/>
    <property type="match status" value="1"/>
</dbReference>
<dbReference type="EMBL" id="SJDU01000125">
    <property type="protein sequence ID" value="TKZ35294.1"/>
    <property type="molecule type" value="Genomic_DNA"/>
</dbReference>
<dbReference type="InterPro" id="IPR020568">
    <property type="entry name" value="Ribosomal_Su5_D2-typ_SF"/>
</dbReference>
<dbReference type="EC" id="3.1.26.5" evidence="6 7"/>
<evidence type="ECO:0000256" key="1">
    <source>
        <dbReference type="ARBA" id="ARBA00022694"/>
    </source>
</evidence>
<comment type="subunit">
    <text evidence="6">Consists of a catalytic RNA component (M1 or rnpB) and a protein subunit.</text>
</comment>
<gene>
    <name evidence="6 8" type="primary">rnpA</name>
    <name evidence="8" type="ORF">EZH24_06045</name>
</gene>
<keyword evidence="4 6" id="KW-0378">Hydrolase</keyword>
<dbReference type="Pfam" id="PF00825">
    <property type="entry name" value="Ribonuclease_P"/>
    <property type="match status" value="1"/>
</dbReference>
<dbReference type="InterPro" id="IPR000100">
    <property type="entry name" value="RNase_P"/>
</dbReference>
<protein>
    <recommendedName>
        <fullName evidence="6 7">Ribonuclease P protein component</fullName>
        <shortName evidence="6">RNase P protein</shortName>
        <shortName evidence="6">RNaseP protein</shortName>
        <ecNumber evidence="6 7">3.1.26.5</ecNumber>
    </recommendedName>
    <alternativeName>
        <fullName evidence="6">Protein C5</fullName>
    </alternativeName>
</protein>
<dbReference type="Proteomes" id="UP000310168">
    <property type="component" value="Unassembled WGS sequence"/>
</dbReference>
<keyword evidence="1 6" id="KW-0819">tRNA processing</keyword>
<keyword evidence="5 6" id="KW-0694">RNA-binding</keyword>
<dbReference type="SUPFAM" id="SSF54211">
    <property type="entry name" value="Ribosomal protein S5 domain 2-like"/>
    <property type="match status" value="1"/>
</dbReference>
<accession>A0ABY2TR31</accession>
<organism evidence="8 9">
    <name type="scientific">Brachyspira catarrhinii</name>
    <dbReference type="NCBI Taxonomy" id="2528966"/>
    <lineage>
        <taxon>Bacteria</taxon>
        <taxon>Pseudomonadati</taxon>
        <taxon>Spirochaetota</taxon>
        <taxon>Spirochaetia</taxon>
        <taxon>Brachyspirales</taxon>
        <taxon>Brachyspiraceae</taxon>
        <taxon>Brachyspira</taxon>
    </lineage>
</organism>
<name>A0ABY2TR31_9SPIR</name>
<dbReference type="GO" id="GO:0004526">
    <property type="term" value="F:ribonuclease P activity"/>
    <property type="evidence" value="ECO:0007669"/>
    <property type="project" value="UniProtKB-EC"/>
</dbReference>